<organism evidence="4 5">
    <name type="scientific">Pseudomethylobacillus aquaticus</name>
    <dbReference type="NCBI Taxonomy" id="2676064"/>
    <lineage>
        <taxon>Bacteria</taxon>
        <taxon>Pseudomonadati</taxon>
        <taxon>Pseudomonadota</taxon>
        <taxon>Betaproteobacteria</taxon>
        <taxon>Nitrosomonadales</taxon>
        <taxon>Methylophilaceae</taxon>
        <taxon>Pseudomethylobacillus</taxon>
    </lineage>
</organism>
<dbReference type="NCBIfam" id="TIGR03438">
    <property type="entry name" value="egtD_ergothio"/>
    <property type="match status" value="1"/>
</dbReference>
<evidence type="ECO:0000313" key="5">
    <source>
        <dbReference type="Proteomes" id="UP000275137"/>
    </source>
</evidence>
<dbReference type="Proteomes" id="UP000275137">
    <property type="component" value="Unassembled WGS sequence"/>
</dbReference>
<dbReference type="GO" id="GO:0032259">
    <property type="term" value="P:methylation"/>
    <property type="evidence" value="ECO:0007669"/>
    <property type="project" value="UniProtKB-KW"/>
</dbReference>
<dbReference type="InterPro" id="IPR019257">
    <property type="entry name" value="MeTrfase_dom"/>
</dbReference>
<keyword evidence="5" id="KW-1185">Reference proteome</keyword>
<dbReference type="SUPFAM" id="SSF53335">
    <property type="entry name" value="S-adenosyl-L-methionine-dependent methyltransferases"/>
    <property type="match status" value="1"/>
</dbReference>
<dbReference type="Gene3D" id="3.40.50.150">
    <property type="entry name" value="Vaccinia Virus protein VP39"/>
    <property type="match status" value="1"/>
</dbReference>
<evidence type="ECO:0000256" key="2">
    <source>
        <dbReference type="ARBA" id="ARBA00022679"/>
    </source>
</evidence>
<comment type="caution">
    <text evidence="4">The sequence shown here is derived from an EMBL/GenBank/DDBJ whole genome shotgun (WGS) entry which is preliminary data.</text>
</comment>
<protein>
    <submittedName>
        <fullName evidence="4">L-histidine N(Alpha)-methyltransferase</fullName>
        <ecNumber evidence="4">2.1.1.44</ecNumber>
    </submittedName>
</protein>
<sequence length="323" mass="35573">MNLPAEQIDTANDFGHDVLYGLSQPQKSIPCKWFYDEAGSLLFEAITRTAEYYPTRVETRLLAEVVPALARIKPGIQCVIEPGSGASVKTRALLQGLPLLQTYVPMDISADFLHEVSLQLQRDFPALAIHPLVGDFSDAGFASAINTADLPIDSERLVFFPGSTIGNFHPEAAARLLEQFHALAGGSGCLLIGVDTTQDEKRLLAAYNDAAGITAAFNQNLLKRANRELGADFDVHSFSHEARFNPSEGRIEMHLVSTRKQSVQLAGKCFGFDAGETIYTESCYKYRSAAFIAMAQACGWHLQQHWQDEQESAFTLFLLRSAR</sequence>
<dbReference type="PANTHER" id="PTHR43397:SF1">
    <property type="entry name" value="ERGOTHIONEINE BIOSYNTHESIS PROTEIN 1"/>
    <property type="match status" value="1"/>
</dbReference>
<name>A0A3N0V2R8_9PROT</name>
<dbReference type="InterPro" id="IPR029063">
    <property type="entry name" value="SAM-dependent_MTases_sf"/>
</dbReference>
<dbReference type="EMBL" id="RJVP01000002">
    <property type="protein sequence ID" value="ROH87069.1"/>
    <property type="molecule type" value="Genomic_DNA"/>
</dbReference>
<dbReference type="EC" id="2.1.1.44" evidence="4"/>
<feature type="domain" description="Histidine-specific methyltransferase SAM-dependent" evidence="3">
    <location>
        <begin position="15"/>
        <end position="320"/>
    </location>
</feature>
<accession>A0A3N0V2R8</accession>
<evidence type="ECO:0000259" key="3">
    <source>
        <dbReference type="Pfam" id="PF10017"/>
    </source>
</evidence>
<dbReference type="Pfam" id="PF10017">
    <property type="entry name" value="Methyltransf_33"/>
    <property type="match status" value="1"/>
</dbReference>
<evidence type="ECO:0000313" key="4">
    <source>
        <dbReference type="EMBL" id="ROH87069.1"/>
    </source>
</evidence>
<keyword evidence="2 4" id="KW-0808">Transferase</keyword>
<keyword evidence="1 4" id="KW-0489">Methyltransferase</keyword>
<evidence type="ECO:0000256" key="1">
    <source>
        <dbReference type="ARBA" id="ARBA00022603"/>
    </source>
</evidence>
<dbReference type="GO" id="GO:0052706">
    <property type="term" value="F:L-histidine N(alpha)-methyltransferase activity"/>
    <property type="evidence" value="ECO:0007669"/>
    <property type="project" value="UniProtKB-EC"/>
</dbReference>
<dbReference type="InterPro" id="IPR017804">
    <property type="entry name" value="MeTrfase_EgtD-like"/>
</dbReference>
<dbReference type="AlphaFoldDB" id="A0A3N0V2R8"/>
<reference evidence="4 5" key="1">
    <citation type="submission" date="2018-10" db="EMBL/GenBank/DDBJ databases">
        <authorList>
            <person name="Chen W.-M."/>
        </authorList>
    </citation>
    <scope>NUCLEOTIDE SEQUENCE [LARGE SCALE GENOMIC DNA]</scope>
    <source>
        <strain evidence="4 5">H-5</strain>
    </source>
</reference>
<proteinExistence type="predicted"/>
<dbReference type="RefSeq" id="WP_123236874.1">
    <property type="nucleotide sequence ID" value="NZ_RJVP01000002.1"/>
</dbReference>
<gene>
    <name evidence="4" type="primary">egtD</name>
    <name evidence="4" type="ORF">ED236_05155</name>
</gene>
<dbReference type="InterPro" id="IPR035094">
    <property type="entry name" value="EgtD"/>
</dbReference>
<dbReference type="InterPro" id="IPR051128">
    <property type="entry name" value="EgtD_Methyltrsf_superfamily"/>
</dbReference>
<dbReference type="PIRSF" id="PIRSF018005">
    <property type="entry name" value="UCP018005"/>
    <property type="match status" value="1"/>
</dbReference>
<dbReference type="PANTHER" id="PTHR43397">
    <property type="entry name" value="ERGOTHIONEINE BIOSYNTHESIS PROTEIN 1"/>
    <property type="match status" value="1"/>
</dbReference>